<feature type="chain" id="PRO_5003445518" evidence="1">
    <location>
        <begin position="34"/>
        <end position="78"/>
    </location>
</feature>
<proteinExistence type="predicted"/>
<protein>
    <submittedName>
        <fullName evidence="2">Uncharacterized protein</fullName>
    </submittedName>
</protein>
<dbReference type="AlphaFoldDB" id="G3IQ69"/>
<dbReference type="EMBL" id="JH030681">
    <property type="protein sequence ID" value="EGV91210.1"/>
    <property type="molecule type" value="Genomic_DNA"/>
</dbReference>
<dbReference type="Proteomes" id="UP000001075">
    <property type="component" value="Unassembled WGS sequence"/>
</dbReference>
<dbReference type="InParanoid" id="G3IQ69"/>
<organism evidence="2 3">
    <name type="scientific">Cricetulus griseus</name>
    <name type="common">Chinese hamster</name>
    <name type="synonym">Cricetulus barabensis griseus</name>
    <dbReference type="NCBI Taxonomy" id="10029"/>
    <lineage>
        <taxon>Eukaryota</taxon>
        <taxon>Metazoa</taxon>
        <taxon>Chordata</taxon>
        <taxon>Craniata</taxon>
        <taxon>Vertebrata</taxon>
        <taxon>Euteleostomi</taxon>
        <taxon>Mammalia</taxon>
        <taxon>Eutheria</taxon>
        <taxon>Euarchontoglires</taxon>
        <taxon>Glires</taxon>
        <taxon>Rodentia</taxon>
        <taxon>Myomorpha</taxon>
        <taxon>Muroidea</taxon>
        <taxon>Cricetidae</taxon>
        <taxon>Cricetinae</taxon>
        <taxon>Cricetulus</taxon>
    </lineage>
</organism>
<evidence type="ECO:0000313" key="3">
    <source>
        <dbReference type="Proteomes" id="UP000001075"/>
    </source>
</evidence>
<gene>
    <name evidence="2" type="ORF">I79_026165</name>
</gene>
<accession>G3IQ69</accession>
<reference evidence="3" key="1">
    <citation type="journal article" date="2011" name="Nat. Biotechnol.">
        <title>The genomic sequence of the Chinese hamster ovary (CHO)-K1 cell line.</title>
        <authorList>
            <person name="Xu X."/>
            <person name="Nagarajan H."/>
            <person name="Lewis N.E."/>
            <person name="Pan S."/>
            <person name="Cai Z."/>
            <person name="Liu X."/>
            <person name="Chen W."/>
            <person name="Xie M."/>
            <person name="Wang W."/>
            <person name="Hammond S."/>
            <person name="Andersen M.R."/>
            <person name="Neff N."/>
            <person name="Passarelli B."/>
            <person name="Koh W."/>
            <person name="Fan H.C."/>
            <person name="Wang J."/>
            <person name="Gui Y."/>
            <person name="Lee K.H."/>
            <person name="Betenbaugh M.J."/>
            <person name="Quake S.R."/>
            <person name="Famili I."/>
            <person name="Palsson B.O."/>
            <person name="Wang J."/>
        </authorList>
    </citation>
    <scope>NUCLEOTIDE SEQUENCE [LARGE SCALE GENOMIC DNA]</scope>
    <source>
        <strain evidence="3">CHO K1 cell line</strain>
    </source>
</reference>
<feature type="signal peptide" evidence="1">
    <location>
        <begin position="1"/>
        <end position="33"/>
    </location>
</feature>
<keyword evidence="1" id="KW-0732">Signal</keyword>
<name>G3IQ69_CRIGR</name>
<evidence type="ECO:0000313" key="2">
    <source>
        <dbReference type="EMBL" id="EGV91210.1"/>
    </source>
</evidence>
<evidence type="ECO:0000256" key="1">
    <source>
        <dbReference type="SAM" id="SignalP"/>
    </source>
</evidence>
<sequence>METQAKSCEMSCVSCSVFMQLICLLLKCGSKDSYSCFASVTHKDSRQLPPQSLLCIIMFGLNKLYSNNDVSLFCVICF</sequence>